<dbReference type="InterPro" id="IPR027958">
    <property type="entry name" value="DUF4657"/>
</dbReference>
<dbReference type="Pfam" id="PF15552">
    <property type="entry name" value="DUF4657"/>
    <property type="match status" value="1"/>
</dbReference>
<protein>
    <recommendedName>
        <fullName evidence="2">DUF4657 domain-containing protein</fullName>
    </recommendedName>
</protein>
<reference evidence="3" key="2">
    <citation type="submission" date="2025-08" db="UniProtKB">
        <authorList>
            <consortium name="Ensembl"/>
        </authorList>
    </citation>
    <scope>IDENTIFICATION</scope>
</reference>
<evidence type="ECO:0000259" key="2">
    <source>
        <dbReference type="Pfam" id="PF15552"/>
    </source>
</evidence>
<name>A0A8V5GZ55_MELUD</name>
<organism evidence="3 4">
    <name type="scientific">Melopsittacus undulatus</name>
    <name type="common">Budgerigar</name>
    <name type="synonym">Psittacus undulatus</name>
    <dbReference type="NCBI Taxonomy" id="13146"/>
    <lineage>
        <taxon>Eukaryota</taxon>
        <taxon>Metazoa</taxon>
        <taxon>Chordata</taxon>
        <taxon>Craniata</taxon>
        <taxon>Vertebrata</taxon>
        <taxon>Euteleostomi</taxon>
        <taxon>Archelosauria</taxon>
        <taxon>Archosauria</taxon>
        <taxon>Dinosauria</taxon>
        <taxon>Saurischia</taxon>
        <taxon>Theropoda</taxon>
        <taxon>Coelurosauria</taxon>
        <taxon>Aves</taxon>
        <taxon>Neognathae</taxon>
        <taxon>Neoaves</taxon>
        <taxon>Telluraves</taxon>
        <taxon>Australaves</taxon>
        <taxon>Psittaciformes</taxon>
        <taxon>Psittaculidae</taxon>
        <taxon>Melopsittacus</taxon>
    </lineage>
</organism>
<dbReference type="Ensembl" id="ENSMUNT00000031504.1">
    <property type="protein sequence ID" value="ENSMUNP00000028562.1"/>
    <property type="gene ID" value="ENSMUNG00000020306.1"/>
</dbReference>
<dbReference type="Proteomes" id="UP000694405">
    <property type="component" value="Chromosome 18"/>
</dbReference>
<reference evidence="3" key="1">
    <citation type="submission" date="2020-03" db="EMBL/GenBank/DDBJ databases">
        <title>Melopsittacus undulatus (budgerigar) genome, bMelUnd1, maternal haplotype with Z.</title>
        <authorList>
            <person name="Gedman G."/>
            <person name="Mountcastle J."/>
            <person name="Haase B."/>
            <person name="Formenti G."/>
            <person name="Wright T."/>
            <person name="Apodaca J."/>
            <person name="Pelan S."/>
            <person name="Chow W."/>
            <person name="Rhie A."/>
            <person name="Howe K."/>
            <person name="Fedrigo O."/>
            <person name="Jarvis E.D."/>
        </authorList>
    </citation>
    <scope>NUCLEOTIDE SEQUENCE [LARGE SCALE GENOMIC DNA]</scope>
</reference>
<reference evidence="3" key="3">
    <citation type="submission" date="2025-09" db="UniProtKB">
        <authorList>
            <consortium name="Ensembl"/>
        </authorList>
    </citation>
    <scope>IDENTIFICATION</scope>
</reference>
<evidence type="ECO:0000256" key="1">
    <source>
        <dbReference type="SAM" id="MobiDB-lite"/>
    </source>
</evidence>
<feature type="region of interest" description="Disordered" evidence="1">
    <location>
        <begin position="143"/>
        <end position="177"/>
    </location>
</feature>
<sequence length="384" mass="40707">MGGSSPIVHGATRHSPWELGVWEPLAHGIAGIRAAQGWDCPSAASRTRPHRGCTVRASSPWVKRFGRNLGSNPPQTQSEVPRCIWHGAVGFSVPKQPSGVGREPLTTGSASITHPKACKEPVGNQSCNEVLWIQGLPAQRSRRQRVLGRGHRGAVKPLREPEEPAPEPPGGAEPGQGLRYLEHVCQMLERLAKLQQDNRLLRQQAGGARSSRPDTTVRAGSGRGAQGPGDARRGLPQLTSVTRHHRITSGCFSPLLLSSRTRSHHPEPAAPEPPPGPPLRDPLHGAGRALGGCGGGGEACPSPLLREEGNGGPVGSAPESPPHPCSFLMISYRDLSSHPSSASRSLHRASGILGASCIPGHPRSILHPTASLEHPASHRSSREW</sequence>
<proteinExistence type="predicted"/>
<evidence type="ECO:0000313" key="4">
    <source>
        <dbReference type="Proteomes" id="UP000694405"/>
    </source>
</evidence>
<feature type="compositionally biased region" description="Pro residues" evidence="1">
    <location>
        <begin position="268"/>
        <end position="280"/>
    </location>
</feature>
<keyword evidence="4" id="KW-1185">Reference proteome</keyword>
<evidence type="ECO:0000313" key="3">
    <source>
        <dbReference type="Ensembl" id="ENSMUNP00000028562.1"/>
    </source>
</evidence>
<dbReference type="AlphaFoldDB" id="A0A8V5GZ55"/>
<feature type="region of interest" description="Disordered" evidence="1">
    <location>
        <begin position="203"/>
        <end position="246"/>
    </location>
</feature>
<feature type="compositionally biased region" description="Basic residues" evidence="1">
    <location>
        <begin position="143"/>
        <end position="154"/>
    </location>
</feature>
<feature type="domain" description="DUF4657" evidence="2">
    <location>
        <begin position="173"/>
        <end position="246"/>
    </location>
</feature>
<feature type="compositionally biased region" description="Gly residues" evidence="1">
    <location>
        <begin position="288"/>
        <end position="298"/>
    </location>
</feature>
<accession>A0A8V5GZ55</accession>
<feature type="region of interest" description="Disordered" evidence="1">
    <location>
        <begin position="258"/>
        <end position="322"/>
    </location>
</feature>